<feature type="domain" description="Copper amine oxidase-like N-terminal" evidence="2">
    <location>
        <begin position="50"/>
        <end position="94"/>
    </location>
</feature>
<name>F8F951_PAEMK</name>
<dbReference type="InterPro" id="IPR012854">
    <property type="entry name" value="Cu_amine_oxidase-like_N"/>
</dbReference>
<protein>
    <recommendedName>
        <fullName evidence="2">Copper amine oxidase-like N-terminal domain-containing protein</fullName>
    </recommendedName>
</protein>
<dbReference type="PATRIC" id="fig|1036673.3.peg.3641"/>
<dbReference type="KEGG" id="pms:KNP414_03961"/>
<feature type="signal peptide" evidence="1">
    <location>
        <begin position="1"/>
        <end position="23"/>
    </location>
</feature>
<accession>F8F951</accession>
<proteinExistence type="predicted"/>
<evidence type="ECO:0000313" key="4">
    <source>
        <dbReference type="Proteomes" id="UP000006620"/>
    </source>
</evidence>
<dbReference type="AlphaFoldDB" id="F8F951"/>
<dbReference type="RefSeq" id="WP_013917655.1">
    <property type="nucleotide sequence ID" value="NC_015690.1"/>
</dbReference>
<evidence type="ECO:0000313" key="3">
    <source>
        <dbReference type="EMBL" id="AEI42499.1"/>
    </source>
</evidence>
<dbReference type="HOGENOM" id="CLU_124424_0_0_9"/>
<evidence type="ECO:0000259" key="2">
    <source>
        <dbReference type="Pfam" id="PF07833"/>
    </source>
</evidence>
<gene>
    <name evidence="3" type="ordered locus">KNP414_03961</name>
</gene>
<feature type="chain" id="PRO_5003370474" description="Copper amine oxidase-like N-terminal domain-containing protein" evidence="1">
    <location>
        <begin position="24"/>
        <end position="204"/>
    </location>
</feature>
<organism evidence="3 4">
    <name type="scientific">Paenibacillus mucilaginosus (strain KNP414)</name>
    <dbReference type="NCBI Taxonomy" id="1036673"/>
    <lineage>
        <taxon>Bacteria</taxon>
        <taxon>Bacillati</taxon>
        <taxon>Bacillota</taxon>
        <taxon>Bacilli</taxon>
        <taxon>Bacillales</taxon>
        <taxon>Paenibacillaceae</taxon>
        <taxon>Paenibacillus</taxon>
    </lineage>
</organism>
<evidence type="ECO:0000256" key="1">
    <source>
        <dbReference type="SAM" id="SignalP"/>
    </source>
</evidence>
<dbReference type="Proteomes" id="UP000006620">
    <property type="component" value="Chromosome"/>
</dbReference>
<sequence length="204" mass="22351">MKVPRLLTLVLSLSLFGTAGAVASSLWGDYEGFAKARVLINDAEQSFSENEAPAFLIKGSTVFPVRVLSDSLQALVKWDDANKTVAIYKPNVHMFVAKKISNDYSIEQPFGKVKKGDSLEFAVVAQVDSLTTPITAFKLSIVSPSGEEVQVHEKPVVGQRESFWYTWPFDVAFEEAGSYKVKFAIQTDEGGAYTVVSEKTIASE</sequence>
<keyword evidence="1" id="KW-0732">Signal</keyword>
<reference evidence="4" key="1">
    <citation type="submission" date="2011-06" db="EMBL/GenBank/DDBJ databases">
        <title>Complete genome sequence of Paenibacillus mucilaginosus KNP414.</title>
        <authorList>
            <person name="Wang J."/>
            <person name="Hu S."/>
            <person name="Hu X."/>
            <person name="Zhang B."/>
            <person name="Dong D."/>
            <person name="Zhang S."/>
            <person name="Zhao K."/>
            <person name="Wu D."/>
        </authorList>
    </citation>
    <scope>NUCLEOTIDE SEQUENCE [LARGE SCALE GENOMIC DNA]</scope>
    <source>
        <strain evidence="4">KNP414</strain>
    </source>
</reference>
<dbReference type="Pfam" id="PF07833">
    <property type="entry name" value="Cu_amine_oxidN1"/>
    <property type="match status" value="1"/>
</dbReference>
<dbReference type="EMBL" id="CP002869">
    <property type="protein sequence ID" value="AEI42499.1"/>
    <property type="molecule type" value="Genomic_DNA"/>
</dbReference>
<reference evidence="3 4" key="2">
    <citation type="journal article" date="2013" name="Genome Announc.">
        <title>Genome Sequence of Growth-Improving Paenibacillus mucilaginosus Strain KNP414.</title>
        <authorList>
            <person name="Lu J.J."/>
            <person name="Wang J.F."/>
            <person name="Hu X.F."/>
        </authorList>
    </citation>
    <scope>NUCLEOTIDE SEQUENCE [LARGE SCALE GENOMIC DNA]</scope>
    <source>
        <strain evidence="3 4">KNP414</strain>
    </source>
</reference>